<reference evidence="1" key="1">
    <citation type="journal article" date="2014" name="Int. J. Syst. Evol. Microbiol.">
        <title>Complete genome sequence of Corynebacterium casei LMG S-19264T (=DSM 44701T), isolated from a smear-ripened cheese.</title>
        <authorList>
            <consortium name="US DOE Joint Genome Institute (JGI-PGF)"/>
            <person name="Walter F."/>
            <person name="Albersmeier A."/>
            <person name="Kalinowski J."/>
            <person name="Ruckert C."/>
        </authorList>
    </citation>
    <scope>NUCLEOTIDE SEQUENCE</scope>
    <source>
        <strain evidence="1">CGMCC 1.12997</strain>
    </source>
</reference>
<comment type="caution">
    <text evidence="1">The sequence shown here is derived from an EMBL/GenBank/DDBJ whole genome shotgun (WGS) entry which is preliminary data.</text>
</comment>
<keyword evidence="2" id="KW-1185">Reference proteome</keyword>
<reference evidence="1" key="2">
    <citation type="submission" date="2020-09" db="EMBL/GenBank/DDBJ databases">
        <authorList>
            <person name="Sun Q."/>
            <person name="Zhou Y."/>
        </authorList>
    </citation>
    <scope>NUCLEOTIDE SEQUENCE</scope>
    <source>
        <strain evidence="1">CGMCC 1.12997</strain>
    </source>
</reference>
<name>A0A917H419_9BACT</name>
<accession>A0A917H419</accession>
<dbReference type="AlphaFoldDB" id="A0A917H419"/>
<organism evidence="1 2">
    <name type="scientific">Edaphobacter dinghuensis</name>
    <dbReference type="NCBI Taxonomy" id="1560005"/>
    <lineage>
        <taxon>Bacteria</taxon>
        <taxon>Pseudomonadati</taxon>
        <taxon>Acidobacteriota</taxon>
        <taxon>Terriglobia</taxon>
        <taxon>Terriglobales</taxon>
        <taxon>Acidobacteriaceae</taxon>
        <taxon>Edaphobacter</taxon>
    </lineage>
</organism>
<gene>
    <name evidence="1" type="ORF">GCM10011585_04880</name>
</gene>
<sequence length="77" mass="8556">MTIDDDVATLLEKEIRRTGQPLKQTVNQLLRSGLQQAAAPVKPRPFRVKPKKVGLPPEWTSGSVAELIEMLEGPSHR</sequence>
<dbReference type="EMBL" id="BMGT01000001">
    <property type="protein sequence ID" value="GGG66077.1"/>
    <property type="molecule type" value="Genomic_DNA"/>
</dbReference>
<evidence type="ECO:0000313" key="1">
    <source>
        <dbReference type="EMBL" id="GGG66077.1"/>
    </source>
</evidence>
<proteinExistence type="predicted"/>
<evidence type="ECO:0000313" key="2">
    <source>
        <dbReference type="Proteomes" id="UP000647241"/>
    </source>
</evidence>
<protein>
    <submittedName>
        <fullName evidence="1">Uncharacterized protein</fullName>
    </submittedName>
</protein>
<dbReference type="Proteomes" id="UP000647241">
    <property type="component" value="Unassembled WGS sequence"/>
</dbReference>